<gene>
    <name evidence="3" type="ORF">BC008_04700</name>
    <name evidence="2" type="ORF">BC008_07240</name>
</gene>
<accession>A0A0V7ZYG4</accession>
<dbReference type="InterPro" id="IPR011009">
    <property type="entry name" value="Kinase-like_dom_sf"/>
</dbReference>
<evidence type="ECO:0000313" key="3">
    <source>
        <dbReference type="EMBL" id="KST69605.1"/>
    </source>
</evidence>
<reference evidence="3 4" key="1">
    <citation type="journal article" date="2015" name="Genome Announc.">
        <title>Draft Genome of the Euendolithic (true boring) Cyanobacterium Mastigocoleus testarum strain BC008.</title>
        <authorList>
            <person name="Guida B.S."/>
            <person name="Garcia-Pichel F."/>
        </authorList>
    </citation>
    <scope>NUCLEOTIDE SEQUENCE [LARGE SCALE GENOMIC DNA]</scope>
    <source>
        <strain evidence="3 4">BC008</strain>
    </source>
</reference>
<sequence length="339" mass="38228">MSELLPLQRLLQVEFEGKWRADLATITGTLSNRQISMLVDQLTWEELGQGIRGAFFAEKSVGVVFGLELLSGERVILKLFHPSQSQEQLAAAHRCLNIVVRSGFPAPPTRSQIFKTEDGITGVFYTFMDGAMRNPHEPIVRQELAQVLAELTGILPHENPTELPLAPTRESKLWSNSHRSFLKLDKDPEARWIDQIARRAQSIIQAKNLPLIPAHLDWGVKNCRFHENNVCVVYDWDSLFAASEAEMVGRAAVQFTAQWEIPTPLTPSLAETRAFIDEYETARGHCFCRKEWVVISASADYSLAQNARLEFASGKPPRDGFLALLQNWESDMLLKTNTE</sequence>
<feature type="domain" description="Aminoglycoside phosphotransferase" evidence="1">
    <location>
        <begin position="73"/>
        <end position="239"/>
    </location>
</feature>
<evidence type="ECO:0000313" key="2">
    <source>
        <dbReference type="EMBL" id="KST61832.1"/>
    </source>
</evidence>
<dbReference type="AlphaFoldDB" id="A0A0V7ZYG4"/>
<protein>
    <recommendedName>
        <fullName evidence="1">Aminoglycoside phosphotransferase domain-containing protein</fullName>
    </recommendedName>
</protein>
<evidence type="ECO:0000313" key="4">
    <source>
        <dbReference type="Proteomes" id="UP000053372"/>
    </source>
</evidence>
<dbReference type="EMBL" id="LMTZ01000018">
    <property type="protein sequence ID" value="KST69605.1"/>
    <property type="molecule type" value="Genomic_DNA"/>
</dbReference>
<dbReference type="EMBL" id="LMTZ01000170">
    <property type="protein sequence ID" value="KST61832.1"/>
    <property type="molecule type" value="Genomic_DNA"/>
</dbReference>
<dbReference type="Proteomes" id="UP000053372">
    <property type="component" value="Unassembled WGS sequence"/>
</dbReference>
<name>A0A0V7ZYG4_9CYAN</name>
<dbReference type="RefSeq" id="WP_058184892.1">
    <property type="nucleotide sequence ID" value="NZ_LMTZ01000170.1"/>
</dbReference>
<evidence type="ECO:0000259" key="1">
    <source>
        <dbReference type="Pfam" id="PF01636"/>
    </source>
</evidence>
<organism evidence="3 4">
    <name type="scientific">Mastigocoleus testarum BC008</name>
    <dbReference type="NCBI Taxonomy" id="371196"/>
    <lineage>
        <taxon>Bacteria</taxon>
        <taxon>Bacillati</taxon>
        <taxon>Cyanobacteriota</taxon>
        <taxon>Cyanophyceae</taxon>
        <taxon>Nostocales</taxon>
        <taxon>Hapalosiphonaceae</taxon>
        <taxon>Mastigocoleus</taxon>
    </lineage>
</organism>
<comment type="caution">
    <text evidence="3">The sequence shown here is derived from an EMBL/GenBank/DDBJ whole genome shotgun (WGS) entry which is preliminary data.</text>
</comment>
<dbReference type="Pfam" id="PF01636">
    <property type="entry name" value="APH"/>
    <property type="match status" value="1"/>
</dbReference>
<proteinExistence type="predicted"/>
<dbReference type="InterPro" id="IPR002575">
    <property type="entry name" value="Aminoglycoside_PTrfase"/>
</dbReference>
<dbReference type="SUPFAM" id="SSF56112">
    <property type="entry name" value="Protein kinase-like (PK-like)"/>
    <property type="match status" value="1"/>
</dbReference>
<keyword evidence="4" id="KW-1185">Reference proteome</keyword>